<accession>G5B391</accession>
<keyword evidence="4" id="KW-0378">Hydrolase</keyword>
<name>G5B391_HETGA</name>
<evidence type="ECO:0000313" key="5">
    <source>
        <dbReference type="Proteomes" id="UP000006813"/>
    </source>
</evidence>
<dbReference type="InterPro" id="IPR014782">
    <property type="entry name" value="Peptidase_M1_dom"/>
</dbReference>
<protein>
    <submittedName>
        <fullName evidence="4">Aminopeptidase B</fullName>
    </submittedName>
</protein>
<keyword evidence="4" id="KW-0031">Aminopeptidase</keyword>
<organism evidence="4 5">
    <name type="scientific">Heterocephalus glaber</name>
    <name type="common">Naked mole rat</name>
    <dbReference type="NCBI Taxonomy" id="10181"/>
    <lineage>
        <taxon>Eukaryota</taxon>
        <taxon>Metazoa</taxon>
        <taxon>Chordata</taxon>
        <taxon>Craniata</taxon>
        <taxon>Vertebrata</taxon>
        <taxon>Euteleostomi</taxon>
        <taxon>Mammalia</taxon>
        <taxon>Eutheria</taxon>
        <taxon>Euarchontoglires</taxon>
        <taxon>Glires</taxon>
        <taxon>Rodentia</taxon>
        <taxon>Hystricomorpha</taxon>
        <taxon>Bathyergidae</taxon>
        <taxon>Heterocephalus</taxon>
    </lineage>
</organism>
<gene>
    <name evidence="4" type="ORF">GW7_12870</name>
</gene>
<dbReference type="SUPFAM" id="SSF55486">
    <property type="entry name" value="Metalloproteases ('zincins'), catalytic domain"/>
    <property type="match status" value="1"/>
</dbReference>
<keyword evidence="1" id="KW-0862">Zinc</keyword>
<evidence type="ECO:0000256" key="1">
    <source>
        <dbReference type="PIRSR" id="PIRSR634015-3"/>
    </source>
</evidence>
<comment type="cofactor">
    <cofactor evidence="1">
        <name>Zn(2+)</name>
        <dbReference type="ChEBI" id="CHEBI:29105"/>
    </cofactor>
    <text evidence="1">Binds 1 zinc ion per subunit.</text>
</comment>
<feature type="binding site" evidence="1">
    <location>
        <position position="341"/>
    </location>
    <ligand>
        <name>Zn(2+)</name>
        <dbReference type="ChEBI" id="CHEBI:29105"/>
        <note>catalytic</note>
    </ligand>
</feature>
<keyword evidence="1" id="KW-0479">Metal-binding</keyword>
<dbReference type="Gene3D" id="3.30.2010.30">
    <property type="match status" value="1"/>
</dbReference>
<dbReference type="GO" id="GO:0070006">
    <property type="term" value="F:metalloaminopeptidase activity"/>
    <property type="evidence" value="ECO:0007669"/>
    <property type="project" value="TreeGrafter"/>
</dbReference>
<evidence type="ECO:0000313" key="4">
    <source>
        <dbReference type="EMBL" id="EHB03752.1"/>
    </source>
</evidence>
<dbReference type="Pfam" id="PF01433">
    <property type="entry name" value="Peptidase_M1"/>
    <property type="match status" value="1"/>
</dbReference>
<keyword evidence="4" id="KW-0645">Protease</keyword>
<feature type="region of interest" description="Disordered" evidence="2">
    <location>
        <begin position="239"/>
        <end position="270"/>
    </location>
</feature>
<dbReference type="PANTHER" id="PTHR45726">
    <property type="entry name" value="LEUKOTRIENE A-4 HYDROLASE"/>
    <property type="match status" value="1"/>
</dbReference>
<dbReference type="EMBL" id="JH168168">
    <property type="protein sequence ID" value="EHB03752.1"/>
    <property type="molecule type" value="Genomic_DNA"/>
</dbReference>
<dbReference type="InterPro" id="IPR034015">
    <property type="entry name" value="M1_LTA4H"/>
</dbReference>
<dbReference type="InterPro" id="IPR042097">
    <property type="entry name" value="Aminopeptidase_N-like_N_sf"/>
</dbReference>
<dbReference type="PANTHER" id="PTHR45726:SF1">
    <property type="entry name" value="AMINOPEPTIDASE B"/>
    <property type="match status" value="1"/>
</dbReference>
<dbReference type="GO" id="GO:0006508">
    <property type="term" value="P:proteolysis"/>
    <property type="evidence" value="ECO:0007669"/>
    <property type="project" value="TreeGrafter"/>
</dbReference>
<dbReference type="STRING" id="10181.G5B391"/>
<dbReference type="SUPFAM" id="SSF63737">
    <property type="entry name" value="Leukotriene A4 hydrolase N-terminal domain"/>
    <property type="match status" value="1"/>
</dbReference>
<reference evidence="4 5" key="1">
    <citation type="journal article" date="2011" name="Nature">
        <title>Genome sequencing reveals insights into physiology and longevity of the naked mole rat.</title>
        <authorList>
            <person name="Kim E.B."/>
            <person name="Fang X."/>
            <person name="Fushan A.A."/>
            <person name="Huang Z."/>
            <person name="Lobanov A.V."/>
            <person name="Han L."/>
            <person name="Marino S.M."/>
            <person name="Sun X."/>
            <person name="Turanov A.A."/>
            <person name="Yang P."/>
            <person name="Yim S.H."/>
            <person name="Zhao X."/>
            <person name="Kasaikina M.V."/>
            <person name="Stoletzki N."/>
            <person name="Peng C."/>
            <person name="Polak P."/>
            <person name="Xiong Z."/>
            <person name="Kiezun A."/>
            <person name="Zhu Y."/>
            <person name="Chen Y."/>
            <person name="Kryukov G.V."/>
            <person name="Zhang Q."/>
            <person name="Peshkin L."/>
            <person name="Yang L."/>
            <person name="Bronson R.T."/>
            <person name="Buffenstein R."/>
            <person name="Wang B."/>
            <person name="Han C."/>
            <person name="Li Q."/>
            <person name="Chen L."/>
            <person name="Zhao W."/>
            <person name="Sunyaev S.R."/>
            <person name="Park T.J."/>
            <person name="Zhang G."/>
            <person name="Wang J."/>
            <person name="Gladyshev V.N."/>
        </authorList>
    </citation>
    <scope>NUCLEOTIDE SEQUENCE [LARGE SCALE GENOMIC DNA]</scope>
</reference>
<feature type="binding site" evidence="1">
    <location>
        <position position="318"/>
    </location>
    <ligand>
        <name>Zn(2+)</name>
        <dbReference type="ChEBI" id="CHEBI:29105"/>
        <note>catalytic</note>
    </ligand>
</feature>
<dbReference type="AlphaFoldDB" id="G5B391"/>
<dbReference type="Proteomes" id="UP000006813">
    <property type="component" value="Unassembled WGS sequence"/>
</dbReference>
<dbReference type="InterPro" id="IPR027268">
    <property type="entry name" value="Peptidase_M4/M1_CTD_sf"/>
</dbReference>
<dbReference type="GO" id="GO:0008270">
    <property type="term" value="F:zinc ion binding"/>
    <property type="evidence" value="ECO:0007669"/>
    <property type="project" value="InterPro"/>
</dbReference>
<evidence type="ECO:0000256" key="2">
    <source>
        <dbReference type="SAM" id="MobiDB-lite"/>
    </source>
</evidence>
<feature type="binding site" evidence="1">
    <location>
        <position position="322"/>
    </location>
    <ligand>
        <name>Zn(2+)</name>
        <dbReference type="ChEBI" id="CHEBI:29105"/>
        <note>catalytic</note>
    </ligand>
</feature>
<proteinExistence type="predicted"/>
<dbReference type="Gene3D" id="2.60.40.1730">
    <property type="entry name" value="tricorn interacting facor f3 domain"/>
    <property type="match status" value="1"/>
</dbReference>
<feature type="domain" description="Peptidase M1 membrane alanine aminopeptidase" evidence="3">
    <location>
        <begin position="311"/>
        <end position="355"/>
    </location>
</feature>
<dbReference type="GO" id="GO:0005615">
    <property type="term" value="C:extracellular space"/>
    <property type="evidence" value="ECO:0007669"/>
    <property type="project" value="TreeGrafter"/>
</dbReference>
<dbReference type="Gene3D" id="1.10.390.10">
    <property type="entry name" value="Neutral Protease Domain 2"/>
    <property type="match status" value="1"/>
</dbReference>
<evidence type="ECO:0000259" key="3">
    <source>
        <dbReference type="Pfam" id="PF01433"/>
    </source>
</evidence>
<sequence length="529" mass="59153">MKHSQKPYDSFQDEPEDYIKVQKARGFLHPGVTQRLSSDITNFMAVLNLSSLFPEGGSGALFANLQLWVQEEGGLLAALGSSCEETPAILCDCCHQRGVGLPGWLLRRQQGKEKPFVYIQGQAVLTWAFFPCFDSSSILVEVPDGFTAVMSAWTREKTGPNQFFFPSYLIALAVGDLVSVEVGPRSQVWAEPCLIEAAKEDSGVIEEFLATGEKLFGPYVWGKLAGLQALTAALLGRRESGGDLSCPRGSGPLEEREGAGQGSAWRRTVSPGPRSLCPEWVRSLAWAWREGSSAAGARPLQGPDFSAGDWSLADVIIHKVSHSWFGNLVTNANWRESQLNEGFTMFAQRRISTLLYGVNPDDTYNQTRYEKGFCFVSYLAHLACVDEFKFQSILAEDFLEFYLDYFPELKERTVDSIPAEELAQLWMTEEWTCRPSKLWPSLPGRRLYQLTYFLGEVLRKSPLPILNDHQEDFWKVKVFLQSQGKQQTLALYHTVMAQIITKETIGSASSQLHSNIVNYIQQILEPEGS</sequence>
<dbReference type="InParanoid" id="G5B391"/>